<evidence type="ECO:0000256" key="8">
    <source>
        <dbReference type="SAM" id="MobiDB-lite"/>
    </source>
</evidence>
<evidence type="ECO:0000259" key="11">
    <source>
        <dbReference type="Pfam" id="PF16916"/>
    </source>
</evidence>
<name>A0A6B1DUC1_9CHLR</name>
<evidence type="ECO:0000256" key="1">
    <source>
        <dbReference type="ARBA" id="ARBA00004141"/>
    </source>
</evidence>
<dbReference type="AlphaFoldDB" id="A0A6B1DUC1"/>
<dbReference type="SUPFAM" id="SSF160240">
    <property type="entry name" value="Cation efflux protein cytoplasmic domain-like"/>
    <property type="match status" value="1"/>
</dbReference>
<dbReference type="GO" id="GO:0005385">
    <property type="term" value="F:zinc ion transmembrane transporter activity"/>
    <property type="evidence" value="ECO:0007669"/>
    <property type="project" value="TreeGrafter"/>
</dbReference>
<dbReference type="GO" id="GO:0005886">
    <property type="term" value="C:plasma membrane"/>
    <property type="evidence" value="ECO:0007669"/>
    <property type="project" value="TreeGrafter"/>
</dbReference>
<evidence type="ECO:0000256" key="2">
    <source>
        <dbReference type="ARBA" id="ARBA00008873"/>
    </source>
</evidence>
<feature type="compositionally biased region" description="Basic and acidic residues" evidence="8">
    <location>
        <begin position="36"/>
        <end position="45"/>
    </location>
</feature>
<keyword evidence="5 9" id="KW-1133">Transmembrane helix</keyword>
<protein>
    <submittedName>
        <fullName evidence="12">Cation transporter</fullName>
    </submittedName>
</protein>
<dbReference type="Gene3D" id="3.30.70.1350">
    <property type="entry name" value="Cation efflux protein, cytoplasmic domain"/>
    <property type="match status" value="1"/>
</dbReference>
<evidence type="ECO:0000256" key="4">
    <source>
        <dbReference type="ARBA" id="ARBA00022692"/>
    </source>
</evidence>
<evidence type="ECO:0000313" key="12">
    <source>
        <dbReference type="EMBL" id="MYD90861.1"/>
    </source>
</evidence>
<dbReference type="InterPro" id="IPR036837">
    <property type="entry name" value="Cation_efflux_CTD_sf"/>
</dbReference>
<dbReference type="InterPro" id="IPR027470">
    <property type="entry name" value="Cation_efflux_CTD"/>
</dbReference>
<evidence type="ECO:0000256" key="9">
    <source>
        <dbReference type="SAM" id="Phobius"/>
    </source>
</evidence>
<feature type="region of interest" description="Disordered" evidence="8">
    <location>
        <begin position="1"/>
        <end position="45"/>
    </location>
</feature>
<feature type="transmembrane region" description="Helical" evidence="9">
    <location>
        <begin position="194"/>
        <end position="212"/>
    </location>
</feature>
<feature type="transmembrane region" description="Helical" evidence="9">
    <location>
        <begin position="153"/>
        <end position="173"/>
    </location>
</feature>
<dbReference type="InterPro" id="IPR002524">
    <property type="entry name" value="Cation_efflux"/>
</dbReference>
<feature type="compositionally biased region" description="Basic residues" evidence="8">
    <location>
        <begin position="17"/>
        <end position="35"/>
    </location>
</feature>
<reference evidence="12" key="1">
    <citation type="submission" date="2019-09" db="EMBL/GenBank/DDBJ databases">
        <title>Characterisation of the sponge microbiome using genome-centric metagenomics.</title>
        <authorList>
            <person name="Engelberts J.P."/>
            <person name="Robbins S.J."/>
            <person name="De Goeij J.M."/>
            <person name="Aranda M."/>
            <person name="Bell S.C."/>
            <person name="Webster N.S."/>
        </authorList>
    </citation>
    <scope>NUCLEOTIDE SEQUENCE</scope>
    <source>
        <strain evidence="12">SB0662_bin_9</strain>
    </source>
</reference>
<dbReference type="InterPro" id="IPR050681">
    <property type="entry name" value="CDF/SLC30A"/>
</dbReference>
<evidence type="ECO:0000256" key="7">
    <source>
        <dbReference type="ARBA" id="ARBA00023136"/>
    </source>
</evidence>
<keyword evidence="7 9" id="KW-0472">Membrane</keyword>
<gene>
    <name evidence="12" type="ORF">F4Y08_11075</name>
</gene>
<feature type="domain" description="Cation efflux protein cytoplasmic" evidence="11">
    <location>
        <begin position="247"/>
        <end position="323"/>
    </location>
</feature>
<keyword evidence="4 9" id="KW-0812">Transmembrane</keyword>
<sequence>MKVADSLSSHQDGHEHAHQHHHGSHSHNHSHGHGHDHHDHDHDLRRASRRSLKTALVLIATFMVVEVVGGVISGSLALLADAGHMLTDAASIVLALVALHFSDLPASWERTYGYRRLEVLAALINALSLCVIIGGVLWEAYRRLRTVPEVEGGLMLGIGLAGLVVNVLALLVLRKSAEGNLNVEGALQHIVADLLGSVAVVVSGALVWAFGWTIVDPILSVVISILIGISAWRLLAKVFNVLLQGVPKHVDLDQLCAALEDLPGVTFVHDVHVWSLAPDYDVLTAHILVDPALQTEDLTRMRAQVQKLAKQDYNLRHVTVQLEYTTDGCHDEVHHFDPID</sequence>
<feature type="transmembrane region" description="Helical" evidence="9">
    <location>
        <begin position="55"/>
        <end position="77"/>
    </location>
</feature>
<dbReference type="EMBL" id="VXPY01000079">
    <property type="protein sequence ID" value="MYD90861.1"/>
    <property type="molecule type" value="Genomic_DNA"/>
</dbReference>
<dbReference type="NCBIfam" id="TIGR01297">
    <property type="entry name" value="CDF"/>
    <property type="match status" value="1"/>
</dbReference>
<organism evidence="12">
    <name type="scientific">Caldilineaceae bacterium SB0662_bin_9</name>
    <dbReference type="NCBI Taxonomy" id="2605258"/>
    <lineage>
        <taxon>Bacteria</taxon>
        <taxon>Bacillati</taxon>
        <taxon>Chloroflexota</taxon>
        <taxon>Caldilineae</taxon>
        <taxon>Caldilineales</taxon>
        <taxon>Caldilineaceae</taxon>
    </lineage>
</organism>
<keyword evidence="6" id="KW-0406">Ion transport</keyword>
<keyword evidence="3" id="KW-0813">Transport</keyword>
<evidence type="ECO:0000256" key="5">
    <source>
        <dbReference type="ARBA" id="ARBA00022989"/>
    </source>
</evidence>
<dbReference type="PANTHER" id="PTHR11562:SF17">
    <property type="entry name" value="RE54080P-RELATED"/>
    <property type="match status" value="1"/>
</dbReference>
<proteinExistence type="inferred from homology"/>
<feature type="transmembrane region" description="Helical" evidence="9">
    <location>
        <begin position="120"/>
        <end position="141"/>
    </location>
</feature>
<comment type="subcellular location">
    <subcellularLocation>
        <location evidence="1">Membrane</location>
        <topology evidence="1">Multi-pass membrane protein</topology>
    </subcellularLocation>
</comment>
<dbReference type="Pfam" id="PF16916">
    <property type="entry name" value="ZT_dimer"/>
    <property type="match status" value="1"/>
</dbReference>
<dbReference type="InterPro" id="IPR058533">
    <property type="entry name" value="Cation_efflux_TM"/>
</dbReference>
<evidence type="ECO:0000256" key="3">
    <source>
        <dbReference type="ARBA" id="ARBA00022448"/>
    </source>
</evidence>
<comment type="caution">
    <text evidence="12">The sequence shown here is derived from an EMBL/GenBank/DDBJ whole genome shotgun (WGS) entry which is preliminary data.</text>
</comment>
<feature type="domain" description="Cation efflux protein transmembrane" evidence="10">
    <location>
        <begin position="53"/>
        <end position="243"/>
    </location>
</feature>
<evidence type="ECO:0000259" key="10">
    <source>
        <dbReference type="Pfam" id="PF01545"/>
    </source>
</evidence>
<feature type="transmembrane region" description="Helical" evidence="9">
    <location>
        <begin position="218"/>
        <end position="235"/>
    </location>
</feature>
<dbReference type="PANTHER" id="PTHR11562">
    <property type="entry name" value="CATION EFFLUX PROTEIN/ ZINC TRANSPORTER"/>
    <property type="match status" value="1"/>
</dbReference>
<comment type="similarity">
    <text evidence="2">Belongs to the cation diffusion facilitator (CDF) transporter (TC 2.A.4) family. SLC30A subfamily.</text>
</comment>
<accession>A0A6B1DUC1</accession>
<dbReference type="Pfam" id="PF01545">
    <property type="entry name" value="Cation_efflux"/>
    <property type="match status" value="1"/>
</dbReference>
<dbReference type="InterPro" id="IPR027469">
    <property type="entry name" value="Cation_efflux_TMD_sf"/>
</dbReference>
<dbReference type="Gene3D" id="1.20.1510.10">
    <property type="entry name" value="Cation efflux protein transmembrane domain"/>
    <property type="match status" value="1"/>
</dbReference>
<evidence type="ECO:0000256" key="6">
    <source>
        <dbReference type="ARBA" id="ARBA00023065"/>
    </source>
</evidence>
<dbReference type="SUPFAM" id="SSF161111">
    <property type="entry name" value="Cation efflux protein transmembrane domain-like"/>
    <property type="match status" value="1"/>
</dbReference>